<dbReference type="InterPro" id="IPR027417">
    <property type="entry name" value="P-loop_NTPase"/>
</dbReference>
<protein>
    <submittedName>
        <fullName evidence="1">Cytidylate kinase</fullName>
    </submittedName>
</protein>
<keyword evidence="2" id="KW-1185">Reference proteome</keyword>
<comment type="caution">
    <text evidence="1">The sequence shown here is derived from an EMBL/GenBank/DDBJ whole genome shotgun (WGS) entry which is preliminary data.</text>
</comment>
<dbReference type="Gene3D" id="3.40.50.300">
    <property type="entry name" value="P-loop containing nucleotide triphosphate hydrolases"/>
    <property type="match status" value="1"/>
</dbReference>
<dbReference type="EMBL" id="SLXA01000002">
    <property type="protein sequence ID" value="TCO85852.1"/>
    <property type="molecule type" value="Genomic_DNA"/>
</dbReference>
<accession>A0A4R2LK84</accession>
<keyword evidence="1" id="KW-0418">Kinase</keyword>
<gene>
    <name evidence="1" type="ORF">EV212_102167</name>
</gene>
<organism evidence="1 2">
    <name type="scientific">Frisingicoccus caecimuris</name>
    <dbReference type="NCBI Taxonomy" id="1796636"/>
    <lineage>
        <taxon>Bacteria</taxon>
        <taxon>Bacillati</taxon>
        <taxon>Bacillota</taxon>
        <taxon>Clostridia</taxon>
        <taxon>Lachnospirales</taxon>
        <taxon>Lachnospiraceae</taxon>
        <taxon>Frisingicoccus</taxon>
    </lineage>
</organism>
<dbReference type="SUPFAM" id="SSF52540">
    <property type="entry name" value="P-loop containing nucleoside triphosphate hydrolases"/>
    <property type="match status" value="1"/>
</dbReference>
<reference evidence="1 2" key="1">
    <citation type="submission" date="2019-03" db="EMBL/GenBank/DDBJ databases">
        <title>Genomic Encyclopedia of Type Strains, Phase IV (KMG-IV): sequencing the most valuable type-strain genomes for metagenomic binning, comparative biology and taxonomic classification.</title>
        <authorList>
            <person name="Goeker M."/>
        </authorList>
    </citation>
    <scope>NUCLEOTIDE SEQUENCE [LARGE SCALE GENOMIC DNA]</scope>
    <source>
        <strain evidence="1 2">DSM 28559</strain>
    </source>
</reference>
<evidence type="ECO:0000313" key="2">
    <source>
        <dbReference type="Proteomes" id="UP000295711"/>
    </source>
</evidence>
<evidence type="ECO:0000313" key="1">
    <source>
        <dbReference type="EMBL" id="TCO85852.1"/>
    </source>
</evidence>
<name>A0A4R2LK84_9FIRM</name>
<dbReference type="AlphaFoldDB" id="A0A4R2LK84"/>
<dbReference type="Pfam" id="PF13189">
    <property type="entry name" value="Cytidylate_kin2"/>
    <property type="match status" value="1"/>
</dbReference>
<dbReference type="Proteomes" id="UP000295711">
    <property type="component" value="Unassembled WGS sequence"/>
</dbReference>
<dbReference type="OrthoDB" id="9781180at2"/>
<sequence>MKHFVITISREYGSGGRLIGQALAERLGIDFYDKEIINMLMEESGFTRETVEEWQEKKTSSFLYNLYMSTQERPLSDQIYLAKTKVVNQLADKSSCVIVGNCGDYILRDRDDVLSFFIYAPLEERMERVRTVYGENPDNMPNYVKKRDKQRSDYYNHFTMNRFGDYHNFDACMNTSVGLDLTTDILENTIRGVFGGAEDAARRGNDTGK</sequence>
<proteinExistence type="predicted"/>
<keyword evidence="1" id="KW-0808">Transferase</keyword>
<dbReference type="GO" id="GO:0016301">
    <property type="term" value="F:kinase activity"/>
    <property type="evidence" value="ECO:0007669"/>
    <property type="project" value="UniProtKB-KW"/>
</dbReference>
<dbReference type="RefSeq" id="WP_132088747.1">
    <property type="nucleotide sequence ID" value="NZ_JANKAQ010000001.1"/>
</dbReference>